<dbReference type="PROSITE" id="PS00595">
    <property type="entry name" value="AA_TRANSFER_CLASS_5"/>
    <property type="match status" value="1"/>
</dbReference>
<comment type="similarity">
    <text evidence="2">Belongs to the class-V pyridoxal-phosphate-dependent aminotransferase family.</text>
</comment>
<dbReference type="PANTHER" id="PTHR21152">
    <property type="entry name" value="AMINOTRANSFERASE CLASS V"/>
    <property type="match status" value="1"/>
</dbReference>
<evidence type="ECO:0000256" key="3">
    <source>
        <dbReference type="ARBA" id="ARBA00022576"/>
    </source>
</evidence>
<evidence type="ECO:0000256" key="2">
    <source>
        <dbReference type="ARBA" id="ARBA00009236"/>
    </source>
</evidence>
<dbReference type="InterPro" id="IPR015422">
    <property type="entry name" value="PyrdxlP-dep_Trfase_small"/>
</dbReference>
<accession>A0A0F9LYZ6</accession>
<dbReference type="FunFam" id="3.90.1150.10:FF:000031">
    <property type="entry name" value="Serine--glyoxylate aminotransferase"/>
    <property type="match status" value="1"/>
</dbReference>
<dbReference type="AlphaFoldDB" id="A0A0F9LYZ6"/>
<dbReference type="InterPro" id="IPR000192">
    <property type="entry name" value="Aminotrans_V_dom"/>
</dbReference>
<proteinExistence type="inferred from homology"/>
<dbReference type="Pfam" id="PF00266">
    <property type="entry name" value="Aminotran_5"/>
    <property type="match status" value="1"/>
</dbReference>
<dbReference type="Gene3D" id="3.90.1150.10">
    <property type="entry name" value="Aspartate Aminotransferase, domain 1"/>
    <property type="match status" value="1"/>
</dbReference>
<feature type="domain" description="Aminotransferase class V" evidence="6">
    <location>
        <begin position="5"/>
        <end position="327"/>
    </location>
</feature>
<sequence>MRKEYLITPGPTPVPPEVLLAQAKPIIHHRTAEYTKIFVEVLEGLKYIFETKNDVILFSSSGTGAMESAVANLFSAGDKVIVTANGKFGDRFIQICEAYGLDLIKLEYPWDQVVSPADIEKNLNDNEDVKGVFVTQSETSTGVLNDVKTIGEIVKDTDAVLVVDSITGIGAVETKTDEWHLDVVMTGSQKGLMLPPGLAAVSVSEKAWKMSKSSNLPKFYFSWDKAKAALDKKEPQNAFTPAVSLIVGLRESLKMMKEEGLENVIKRHAALAKAVREGVEAIGLELFAPPEGRGSAVTPVKVPEGVDGKAIPKTMSTKYGVTIAGGQDHLVGKIFRLGHLGYYDRFDITTSLSALEMTLKELGYDFEMGASLKAAQDVLMKELG</sequence>
<dbReference type="InterPro" id="IPR015424">
    <property type="entry name" value="PyrdxlP-dep_Trfase"/>
</dbReference>
<dbReference type="SUPFAM" id="SSF53383">
    <property type="entry name" value="PLP-dependent transferases"/>
    <property type="match status" value="1"/>
</dbReference>
<dbReference type="GO" id="GO:0008453">
    <property type="term" value="F:alanine-glyoxylate transaminase activity"/>
    <property type="evidence" value="ECO:0007669"/>
    <property type="project" value="TreeGrafter"/>
</dbReference>
<reference evidence="7" key="1">
    <citation type="journal article" date="2015" name="Nature">
        <title>Complex archaea that bridge the gap between prokaryotes and eukaryotes.</title>
        <authorList>
            <person name="Spang A."/>
            <person name="Saw J.H."/>
            <person name="Jorgensen S.L."/>
            <person name="Zaremba-Niedzwiedzka K."/>
            <person name="Martijn J."/>
            <person name="Lind A.E."/>
            <person name="van Eijk R."/>
            <person name="Schleper C."/>
            <person name="Guy L."/>
            <person name="Ettema T.J."/>
        </authorList>
    </citation>
    <scope>NUCLEOTIDE SEQUENCE</scope>
</reference>
<dbReference type="EMBL" id="LAZR01005593">
    <property type="protein sequence ID" value="KKM98653.1"/>
    <property type="molecule type" value="Genomic_DNA"/>
</dbReference>
<name>A0A0F9LYZ6_9ZZZZ</name>
<dbReference type="InterPro" id="IPR015421">
    <property type="entry name" value="PyrdxlP-dep_Trfase_major"/>
</dbReference>
<dbReference type="GO" id="GO:0004760">
    <property type="term" value="F:L-serine-pyruvate transaminase activity"/>
    <property type="evidence" value="ECO:0007669"/>
    <property type="project" value="TreeGrafter"/>
</dbReference>
<evidence type="ECO:0000256" key="1">
    <source>
        <dbReference type="ARBA" id="ARBA00001933"/>
    </source>
</evidence>
<dbReference type="GO" id="GO:0005777">
    <property type="term" value="C:peroxisome"/>
    <property type="evidence" value="ECO:0007669"/>
    <property type="project" value="TreeGrafter"/>
</dbReference>
<protein>
    <recommendedName>
        <fullName evidence="6">Aminotransferase class V domain-containing protein</fullName>
    </recommendedName>
</protein>
<comment type="cofactor">
    <cofactor evidence="1">
        <name>pyridoxal 5'-phosphate</name>
        <dbReference type="ChEBI" id="CHEBI:597326"/>
    </cofactor>
</comment>
<comment type="caution">
    <text evidence="7">The sequence shown here is derived from an EMBL/GenBank/DDBJ whole genome shotgun (WGS) entry which is preliminary data.</text>
</comment>
<dbReference type="GO" id="GO:0019265">
    <property type="term" value="P:glycine biosynthetic process, by transamination of glyoxylate"/>
    <property type="evidence" value="ECO:0007669"/>
    <property type="project" value="TreeGrafter"/>
</dbReference>
<dbReference type="PIRSF" id="PIRSF000524">
    <property type="entry name" value="SPT"/>
    <property type="match status" value="1"/>
</dbReference>
<keyword evidence="4" id="KW-0808">Transferase</keyword>
<evidence type="ECO:0000256" key="5">
    <source>
        <dbReference type="ARBA" id="ARBA00022898"/>
    </source>
</evidence>
<gene>
    <name evidence="7" type="ORF">LCGC14_1155720</name>
</gene>
<evidence type="ECO:0000259" key="6">
    <source>
        <dbReference type="Pfam" id="PF00266"/>
    </source>
</evidence>
<evidence type="ECO:0000256" key="4">
    <source>
        <dbReference type="ARBA" id="ARBA00022679"/>
    </source>
</evidence>
<dbReference type="FunFam" id="3.40.640.10:FF:000027">
    <property type="entry name" value="Serine--pyruvate aminotransferase, mitochondrial"/>
    <property type="match status" value="1"/>
</dbReference>
<keyword evidence="3" id="KW-0032">Aminotransferase</keyword>
<evidence type="ECO:0000313" key="7">
    <source>
        <dbReference type="EMBL" id="KKM98653.1"/>
    </source>
</evidence>
<dbReference type="Gene3D" id="3.40.640.10">
    <property type="entry name" value="Type I PLP-dependent aspartate aminotransferase-like (Major domain)"/>
    <property type="match status" value="1"/>
</dbReference>
<dbReference type="InterPro" id="IPR020578">
    <property type="entry name" value="Aminotrans_V_PyrdxlP_BS"/>
</dbReference>
<keyword evidence="5" id="KW-0663">Pyridoxal phosphate</keyword>
<organism evidence="7">
    <name type="scientific">marine sediment metagenome</name>
    <dbReference type="NCBI Taxonomy" id="412755"/>
    <lineage>
        <taxon>unclassified sequences</taxon>
        <taxon>metagenomes</taxon>
        <taxon>ecological metagenomes</taxon>
    </lineage>
</organism>
<dbReference type="InterPro" id="IPR024169">
    <property type="entry name" value="SP_NH2Trfase/AEP_transaminase"/>
</dbReference>
<dbReference type="PANTHER" id="PTHR21152:SF40">
    <property type="entry name" value="ALANINE--GLYOXYLATE AMINOTRANSFERASE"/>
    <property type="match status" value="1"/>
</dbReference>